<dbReference type="EMBL" id="MU004302">
    <property type="protein sequence ID" value="KAF2660044.1"/>
    <property type="molecule type" value="Genomic_DNA"/>
</dbReference>
<reference evidence="2" key="1">
    <citation type="journal article" date="2020" name="Stud. Mycol.">
        <title>101 Dothideomycetes genomes: a test case for predicting lifestyles and emergence of pathogens.</title>
        <authorList>
            <person name="Haridas S."/>
            <person name="Albert R."/>
            <person name="Binder M."/>
            <person name="Bloem J."/>
            <person name="Labutti K."/>
            <person name="Salamov A."/>
            <person name="Andreopoulos B."/>
            <person name="Baker S."/>
            <person name="Barry K."/>
            <person name="Bills G."/>
            <person name="Bluhm B."/>
            <person name="Cannon C."/>
            <person name="Castanera R."/>
            <person name="Culley D."/>
            <person name="Daum C."/>
            <person name="Ezra D."/>
            <person name="Gonzalez J."/>
            <person name="Henrissat B."/>
            <person name="Kuo A."/>
            <person name="Liang C."/>
            <person name="Lipzen A."/>
            <person name="Lutzoni F."/>
            <person name="Magnuson J."/>
            <person name="Mondo S."/>
            <person name="Nolan M."/>
            <person name="Ohm R."/>
            <person name="Pangilinan J."/>
            <person name="Park H.-J."/>
            <person name="Ramirez L."/>
            <person name="Alfaro M."/>
            <person name="Sun H."/>
            <person name="Tritt A."/>
            <person name="Yoshinaga Y."/>
            <person name="Zwiers L.-H."/>
            <person name="Turgeon B."/>
            <person name="Goodwin S."/>
            <person name="Spatafora J."/>
            <person name="Crous P."/>
            <person name="Grigoriev I."/>
        </authorList>
    </citation>
    <scope>NUCLEOTIDE SEQUENCE</scope>
    <source>
        <strain evidence="2">CBS 122681</strain>
    </source>
</reference>
<sequence>MPPKKEATTGAGAEGVIKGFTEKETRLLAAAFVATDGTGKIDYKIMAELTGHTEGTLKKFYPPIKRKVAEIYPSFAGGEGGAAAAAAKPAPAKANGSKKRKASDDENGDGASDENGKATKGKGRGGKRTKKNKKDQEEAQVSEGDGM</sequence>
<proteinExistence type="predicted"/>
<dbReference type="OrthoDB" id="3796455at2759"/>
<dbReference type="Proteomes" id="UP000799324">
    <property type="component" value="Unassembled WGS sequence"/>
</dbReference>
<dbReference type="AlphaFoldDB" id="A0A6A6TN63"/>
<feature type="compositionally biased region" description="Low complexity" evidence="1">
    <location>
        <begin position="82"/>
        <end position="94"/>
    </location>
</feature>
<feature type="region of interest" description="Disordered" evidence="1">
    <location>
        <begin position="78"/>
        <end position="147"/>
    </location>
</feature>
<feature type="compositionally biased region" description="Basic residues" evidence="1">
    <location>
        <begin position="119"/>
        <end position="133"/>
    </location>
</feature>
<gene>
    <name evidence="2" type="ORF">K491DRAFT_589910</name>
</gene>
<accession>A0A6A6TN63</accession>
<name>A0A6A6TN63_9PLEO</name>
<evidence type="ECO:0000313" key="3">
    <source>
        <dbReference type="Proteomes" id="UP000799324"/>
    </source>
</evidence>
<keyword evidence="3" id="KW-1185">Reference proteome</keyword>
<organism evidence="2 3">
    <name type="scientific">Lophiostoma macrostomum CBS 122681</name>
    <dbReference type="NCBI Taxonomy" id="1314788"/>
    <lineage>
        <taxon>Eukaryota</taxon>
        <taxon>Fungi</taxon>
        <taxon>Dikarya</taxon>
        <taxon>Ascomycota</taxon>
        <taxon>Pezizomycotina</taxon>
        <taxon>Dothideomycetes</taxon>
        <taxon>Pleosporomycetidae</taxon>
        <taxon>Pleosporales</taxon>
        <taxon>Lophiostomataceae</taxon>
        <taxon>Lophiostoma</taxon>
    </lineage>
</organism>
<protein>
    <submittedName>
        <fullName evidence="2">Uncharacterized protein</fullName>
    </submittedName>
</protein>
<evidence type="ECO:0000256" key="1">
    <source>
        <dbReference type="SAM" id="MobiDB-lite"/>
    </source>
</evidence>
<evidence type="ECO:0000313" key="2">
    <source>
        <dbReference type="EMBL" id="KAF2660044.1"/>
    </source>
</evidence>